<keyword evidence="2 7" id="KW-0813">Transport</keyword>
<feature type="binding site" evidence="6">
    <location>
        <position position="44"/>
    </location>
    <ligand>
        <name>Na(+)</name>
        <dbReference type="ChEBI" id="CHEBI:29101"/>
        <label>2</label>
    </ligand>
</feature>
<feature type="transmembrane region" description="Helical" evidence="9">
    <location>
        <begin position="461"/>
        <end position="480"/>
    </location>
</feature>
<reference evidence="10 11" key="1">
    <citation type="journal article" date="2008" name="Nature">
        <title>Genome analysis of the platypus reveals unique signatures of evolution.</title>
        <authorList>
            <person name="Warren W.C."/>
            <person name="Hillier L.W."/>
            <person name="Marshall Graves J.A."/>
            <person name="Birney E."/>
            <person name="Ponting C.P."/>
            <person name="Grutzner F."/>
            <person name="Belov K."/>
            <person name="Miller W."/>
            <person name="Clarke L."/>
            <person name="Chinwalla A.T."/>
            <person name="Yang S.P."/>
            <person name="Heger A."/>
            <person name="Locke D.P."/>
            <person name="Miethke P."/>
            <person name="Waters P.D."/>
            <person name="Veyrunes F."/>
            <person name="Fulton L."/>
            <person name="Fulton B."/>
            <person name="Graves T."/>
            <person name="Wallis J."/>
            <person name="Puente X.S."/>
            <person name="Lopez-Otin C."/>
            <person name="Ordonez G.R."/>
            <person name="Eichler E.E."/>
            <person name="Chen L."/>
            <person name="Cheng Z."/>
            <person name="Deakin J.E."/>
            <person name="Alsop A."/>
            <person name="Thompson K."/>
            <person name="Kirby P."/>
            <person name="Papenfuss A.T."/>
            <person name="Wakefield M.J."/>
            <person name="Olender T."/>
            <person name="Lancet D."/>
            <person name="Huttley G.A."/>
            <person name="Smit A.F."/>
            <person name="Pask A."/>
            <person name="Temple-Smith P."/>
            <person name="Batzer M.A."/>
            <person name="Walker J.A."/>
            <person name="Konkel M.K."/>
            <person name="Harris R.S."/>
            <person name="Whittington C.M."/>
            <person name="Wong E.S."/>
            <person name="Gemmell N.J."/>
            <person name="Buschiazzo E."/>
            <person name="Vargas Jentzsch I.M."/>
            <person name="Merkel A."/>
            <person name="Schmitz J."/>
            <person name="Zemann A."/>
            <person name="Churakov G."/>
            <person name="Kriegs J.O."/>
            <person name="Brosius J."/>
            <person name="Murchison E.P."/>
            <person name="Sachidanandam R."/>
            <person name="Smith C."/>
            <person name="Hannon G.J."/>
            <person name="Tsend-Ayush E."/>
            <person name="McMillan D."/>
            <person name="Attenborough R."/>
            <person name="Rens W."/>
            <person name="Ferguson-Smith M."/>
            <person name="Lefevre C.M."/>
            <person name="Sharp J.A."/>
            <person name="Nicholas K.R."/>
            <person name="Ray D.A."/>
            <person name="Kube M."/>
            <person name="Reinhardt R."/>
            <person name="Pringle T.H."/>
            <person name="Taylor J."/>
            <person name="Jones R.C."/>
            <person name="Nixon B."/>
            <person name="Dacheux J.L."/>
            <person name="Niwa H."/>
            <person name="Sekita Y."/>
            <person name="Huang X."/>
            <person name="Stark A."/>
            <person name="Kheradpour P."/>
            <person name="Kellis M."/>
            <person name="Flicek P."/>
            <person name="Chen Y."/>
            <person name="Webber C."/>
            <person name="Hardison R."/>
            <person name="Nelson J."/>
            <person name="Hallsworth-Pepin K."/>
            <person name="Delehaunty K."/>
            <person name="Markovic C."/>
            <person name="Minx P."/>
            <person name="Feng Y."/>
            <person name="Kremitzki C."/>
            <person name="Mitreva M."/>
            <person name="Glasscock J."/>
            <person name="Wylie T."/>
            <person name="Wohldmann P."/>
            <person name="Thiru P."/>
            <person name="Nhan M.N."/>
            <person name="Pohl C.S."/>
            <person name="Smith S.M."/>
            <person name="Hou S."/>
            <person name="Nefedov M."/>
            <person name="de Jong P.J."/>
            <person name="Renfree M.B."/>
            <person name="Mardis E.R."/>
            <person name="Wilson R.K."/>
        </authorList>
    </citation>
    <scope>NUCLEOTIDE SEQUENCE [LARGE SCALE GENOMIC DNA]</scope>
    <source>
        <strain evidence="10 11">Glennie</strain>
    </source>
</reference>
<dbReference type="Ensembl" id="ENSOANT00000003206.3">
    <property type="protein sequence ID" value="ENSOANP00000003205.3"/>
    <property type="gene ID" value="ENSOANG00000002021.3"/>
</dbReference>
<keyword evidence="3 7" id="KW-0812">Transmembrane</keyword>
<feature type="transmembrane region" description="Helical" evidence="9">
    <location>
        <begin position="107"/>
        <end position="134"/>
    </location>
</feature>
<feature type="region of interest" description="Disordered" evidence="8">
    <location>
        <begin position="1"/>
        <end position="24"/>
    </location>
</feature>
<evidence type="ECO:0000256" key="5">
    <source>
        <dbReference type="ARBA" id="ARBA00023136"/>
    </source>
</evidence>
<evidence type="ECO:0000256" key="3">
    <source>
        <dbReference type="ARBA" id="ARBA00022692"/>
    </source>
</evidence>
<dbReference type="GO" id="GO:0035725">
    <property type="term" value="P:sodium ion transmembrane transport"/>
    <property type="evidence" value="ECO:0000318"/>
    <property type="project" value="GO_Central"/>
</dbReference>
<feature type="transmembrane region" description="Helical" evidence="9">
    <location>
        <begin position="265"/>
        <end position="286"/>
    </location>
</feature>
<feature type="transmembrane region" description="Helical" evidence="9">
    <location>
        <begin position="298"/>
        <end position="319"/>
    </location>
</feature>
<feature type="binding site" evidence="6">
    <location>
        <position position="304"/>
    </location>
    <ligand>
        <name>Na(+)</name>
        <dbReference type="ChEBI" id="CHEBI:29101"/>
        <label>1</label>
    </ligand>
</feature>
<proteinExistence type="inferred from homology"/>
<dbReference type="GO" id="GO:0005886">
    <property type="term" value="C:plasma membrane"/>
    <property type="evidence" value="ECO:0000318"/>
    <property type="project" value="GO_Central"/>
</dbReference>
<evidence type="ECO:0000256" key="9">
    <source>
        <dbReference type="SAM" id="Phobius"/>
    </source>
</evidence>
<evidence type="ECO:0000256" key="2">
    <source>
        <dbReference type="ARBA" id="ARBA00022448"/>
    </source>
</evidence>
<dbReference type="Pfam" id="PF00209">
    <property type="entry name" value="SNF"/>
    <property type="match status" value="1"/>
</dbReference>
<dbReference type="PROSITE" id="PS00610">
    <property type="entry name" value="NA_NEUROTRAN_SYMP_1"/>
    <property type="match status" value="1"/>
</dbReference>
<keyword evidence="7" id="KW-0769">Symport</keyword>
<dbReference type="InterPro" id="IPR037272">
    <property type="entry name" value="SNS_sf"/>
</dbReference>
<keyword evidence="5 9" id="KW-0472">Membrane</keyword>
<feature type="transmembrane region" description="Helical" evidence="9">
    <location>
        <begin position="536"/>
        <end position="562"/>
    </location>
</feature>
<feature type="transmembrane region" description="Helical" evidence="9">
    <location>
        <begin position="187"/>
        <end position="207"/>
    </location>
</feature>
<evidence type="ECO:0000256" key="8">
    <source>
        <dbReference type="SAM" id="MobiDB-lite"/>
    </source>
</evidence>
<evidence type="ECO:0000256" key="6">
    <source>
        <dbReference type="PIRSR" id="PIRSR600175-1"/>
    </source>
</evidence>
<keyword evidence="4 9" id="KW-1133">Transmembrane helix</keyword>
<dbReference type="CTD" id="28968"/>
<accession>F7BHH8</accession>
<protein>
    <recommendedName>
        <fullName evidence="7">Transporter</fullName>
    </recommendedName>
</protein>
<dbReference type="PANTHER" id="PTHR11616:SF233">
    <property type="entry name" value="TRANSPORTER"/>
    <property type="match status" value="1"/>
</dbReference>
<dbReference type="GO" id="GO:0046872">
    <property type="term" value="F:metal ion binding"/>
    <property type="evidence" value="ECO:0007669"/>
    <property type="project" value="UniProtKB-KW"/>
</dbReference>
<evidence type="ECO:0000313" key="10">
    <source>
        <dbReference type="Ensembl" id="ENSOANP00000003205.3"/>
    </source>
</evidence>
<dbReference type="PROSITE" id="PS50267">
    <property type="entry name" value="NA_NEUROTRAN_SYMP_3"/>
    <property type="match status" value="1"/>
</dbReference>
<feature type="transmembrane region" description="Helical" evidence="9">
    <location>
        <begin position="492"/>
        <end position="515"/>
    </location>
</feature>
<reference evidence="10" key="3">
    <citation type="submission" date="2025-09" db="UniProtKB">
        <authorList>
            <consortium name="Ensembl"/>
        </authorList>
    </citation>
    <scope>IDENTIFICATION</scope>
    <source>
        <strain evidence="10">Glennie</strain>
    </source>
</reference>
<dbReference type="SUPFAM" id="SSF161070">
    <property type="entry name" value="SNF-like"/>
    <property type="match status" value="1"/>
</dbReference>
<dbReference type="OMA" id="AEGIAHM"/>
<evidence type="ECO:0000256" key="1">
    <source>
        <dbReference type="ARBA" id="ARBA00004141"/>
    </source>
</evidence>
<dbReference type="GeneID" id="100090110"/>
<dbReference type="Bgee" id="ENSOANG00000002021">
    <property type="expression patterns" value="Expressed in testis and 7 other cell types or tissues"/>
</dbReference>
<feature type="binding site" evidence="6">
    <location>
        <position position="432"/>
    </location>
    <ligand>
        <name>Na(+)</name>
        <dbReference type="ChEBI" id="CHEBI:29101"/>
        <label>1</label>
    </ligand>
</feature>
<comment type="similarity">
    <text evidence="7">Belongs to the sodium:neurotransmitter symporter (SNF) (TC 2.A.22) family.</text>
</comment>
<dbReference type="PROSITE" id="PS00754">
    <property type="entry name" value="NA_NEUROTRAN_SYMP_2"/>
    <property type="match status" value="1"/>
</dbReference>
<dbReference type="RefSeq" id="XP_028929257.1">
    <property type="nucleotide sequence ID" value="XM_029073424.1"/>
</dbReference>
<organism evidence="10 11">
    <name type="scientific">Ornithorhynchus anatinus</name>
    <name type="common">Duckbill platypus</name>
    <dbReference type="NCBI Taxonomy" id="9258"/>
    <lineage>
        <taxon>Eukaryota</taxon>
        <taxon>Metazoa</taxon>
        <taxon>Chordata</taxon>
        <taxon>Craniata</taxon>
        <taxon>Vertebrata</taxon>
        <taxon>Euteleostomi</taxon>
        <taxon>Mammalia</taxon>
        <taxon>Monotremata</taxon>
        <taxon>Ornithorhynchidae</taxon>
        <taxon>Ornithorhynchus</taxon>
    </lineage>
</organism>
<feature type="binding site" evidence="6">
    <location>
        <position position="48"/>
    </location>
    <ligand>
        <name>Na(+)</name>
        <dbReference type="ChEBI" id="CHEBI:29101"/>
        <label>1</label>
    </ligand>
</feature>
<feature type="transmembrane region" description="Helical" evidence="9">
    <location>
        <begin position="216"/>
        <end position="237"/>
    </location>
</feature>
<dbReference type="eggNOG" id="KOG3659">
    <property type="taxonomic scope" value="Eukaryota"/>
</dbReference>
<gene>
    <name evidence="10" type="primary">SLC6A16</name>
</gene>
<feature type="transmembrane region" description="Helical" evidence="9">
    <location>
        <begin position="35"/>
        <end position="53"/>
    </location>
</feature>
<dbReference type="AlphaFoldDB" id="F7BHH8"/>
<dbReference type="NCBIfam" id="NF037979">
    <property type="entry name" value="Na_transp"/>
    <property type="match status" value="1"/>
</dbReference>
<feature type="transmembrane region" description="Helical" evidence="9">
    <location>
        <begin position="420"/>
        <end position="441"/>
    </location>
</feature>
<dbReference type="PRINTS" id="PR00176">
    <property type="entry name" value="NANEUSMPORT"/>
</dbReference>
<sequence length="640" mass="70341">MEMEERSAAANQEAGEEEEGKAPVSRQAWANKTEYILAQVGFSVGLGNVWRFPYLCHQNGGGTFLLLYVLLLTFIGIPLLFMEMAAGQDLRQGSIGVWKRISPRLGGVGYASCVVCAFVGLYYNVILAWSLFYLSHSFQAPLPWQSCPLLPNSTDPVPECDHSSPTTYFWYRKTLEATGSIGESGGLVLALSLALLAAWFLICGAMIRGIKSSGKVLYFSTLFPYLVLLCLLIRGLLLDGANAGLKHMLQTQPSALLSIPVWRRAGTQVFFALGLGFGSVVAFASYTPRENNCARDAWVVAYINLATSLLATLVVYTVLGFRATTLTRRCAIQNAKALVQLTAGNLLPSEALPLTNLSDMPATTFNDWFRALRPDLAAQVRQFNVSSCSLEEELNKGVEGPGLAFVVFTEALTLFPGAPFWAVLFFLMLLNLGLSTMLGTLQGILTPLQDAFHLLRRHRTLLTIGSCLLGFLGGLLFTQGSGSYFLAMFDDYSATLPLIAVVVCENMAVAWVYGADRFLEDVEVMLGHRPWPGYRFLWRYVTLVGMVGLLVASTVQICLQVPTYRAWDAQKAQEVDLPYPPWALAMLIILIVLAIMPIPFTLLYRLYREYQAQKGISPRELIPAPADGVPANGYVPVRTE</sequence>
<keyword evidence="6" id="KW-0479">Metal-binding</keyword>
<dbReference type="PANTHER" id="PTHR11616">
    <property type="entry name" value="SODIUM/CHLORIDE DEPENDENT TRANSPORTER"/>
    <property type="match status" value="1"/>
</dbReference>
<name>F7BHH8_ORNAN</name>
<dbReference type="InterPro" id="IPR000175">
    <property type="entry name" value="Na/ntran_symport"/>
</dbReference>
<dbReference type="KEGG" id="oaa:100090110"/>
<feature type="transmembrane region" description="Helical" evidence="9">
    <location>
        <begin position="65"/>
        <end position="86"/>
    </location>
</feature>
<keyword evidence="11" id="KW-1185">Reference proteome</keyword>
<dbReference type="GO" id="GO:0015293">
    <property type="term" value="F:symporter activity"/>
    <property type="evidence" value="ECO:0007669"/>
    <property type="project" value="UniProtKB-KW"/>
</dbReference>
<evidence type="ECO:0000256" key="4">
    <source>
        <dbReference type="ARBA" id="ARBA00022989"/>
    </source>
</evidence>
<evidence type="ECO:0000256" key="7">
    <source>
        <dbReference type="RuleBase" id="RU003732"/>
    </source>
</evidence>
<dbReference type="Proteomes" id="UP000002279">
    <property type="component" value="Chromosome 10"/>
</dbReference>
<dbReference type="InParanoid" id="F7BHH8"/>
<dbReference type="GeneTree" id="ENSGT00940000163157"/>
<reference evidence="10" key="2">
    <citation type="submission" date="2025-08" db="UniProtKB">
        <authorList>
            <consortium name="Ensembl"/>
        </authorList>
    </citation>
    <scope>IDENTIFICATION</scope>
    <source>
        <strain evidence="10">Glennie</strain>
    </source>
</reference>
<evidence type="ECO:0000313" key="11">
    <source>
        <dbReference type="Proteomes" id="UP000002279"/>
    </source>
</evidence>
<comment type="subcellular location">
    <subcellularLocation>
        <location evidence="1">Membrane</location>
        <topology evidence="1">Multi-pass membrane protein</topology>
    </subcellularLocation>
</comment>
<dbReference type="STRING" id="9258.ENSOANP00000003205"/>
<feature type="transmembrane region" description="Helical" evidence="9">
    <location>
        <begin position="582"/>
        <end position="604"/>
    </location>
</feature>
<dbReference type="RefSeq" id="XP_028929258.1">
    <property type="nucleotide sequence ID" value="XM_029073425.2"/>
</dbReference>
<feature type="binding site" evidence="6">
    <location>
        <position position="41"/>
    </location>
    <ligand>
        <name>Na(+)</name>
        <dbReference type="ChEBI" id="CHEBI:29101"/>
        <label>1</label>
    </ligand>
</feature>
<keyword evidence="6" id="KW-0915">Sodium</keyword>
<dbReference type="GO" id="GO:0006865">
    <property type="term" value="P:amino acid transport"/>
    <property type="evidence" value="ECO:0000318"/>
    <property type="project" value="GO_Central"/>
</dbReference>
<dbReference type="HOGENOM" id="CLU_006855_8_1_1"/>
<dbReference type="OrthoDB" id="6581954at2759"/>